<dbReference type="PROSITE" id="PS51192">
    <property type="entry name" value="HELICASE_ATP_BIND_1"/>
    <property type="match status" value="1"/>
</dbReference>
<sequence length="394" mass="43563">MPDTFCWRSPEGHALARCILAASTLPYEPHDYQIEGVCASLDGIDLLAITPTGSGKTGFYTMYILVMLAVLKDPTLCPTAKFPADPCLIVICPTIPLQLEMASKMESVGLSALAINSNTCGEAMTLRNEDLWVTARKDVNVLVAGPEQLKSDNFAKALADEHFFNRCCGVGFDEIHLLNVWGPRFRQDFLQMGFIKARMTEEHNPWILTTATLRDGDPYDNVVKLLGLTLGQFHIIRRSNLRPDVQIIFRELSSSLSGGSFPELDWILAEKRSTVIFPKTLTLASSIYIYLAGKCTPAERSTRVRMYNSMNFESHNAATRALINEPSVDAACQIVIGTDTLSVGVDMAARQDAIIIGDVEDSDELFQKGGRVGRHRNFVGRDEGTQVREDPDAR</sequence>
<gene>
    <name evidence="7" type="ORF">B0H16DRAFT_1792744</name>
</gene>
<dbReference type="GO" id="GO:0016787">
    <property type="term" value="F:hydrolase activity"/>
    <property type="evidence" value="ECO:0007669"/>
    <property type="project" value="UniProtKB-KW"/>
</dbReference>
<dbReference type="GO" id="GO:0003677">
    <property type="term" value="F:DNA binding"/>
    <property type="evidence" value="ECO:0007669"/>
    <property type="project" value="UniProtKB-KW"/>
</dbReference>
<name>A0AAD7HGX6_9AGAR</name>
<evidence type="ECO:0000256" key="3">
    <source>
        <dbReference type="ARBA" id="ARBA00023235"/>
    </source>
</evidence>
<dbReference type="GO" id="GO:0043138">
    <property type="term" value="F:3'-5' DNA helicase activity"/>
    <property type="evidence" value="ECO:0007669"/>
    <property type="project" value="UniProtKB-EC"/>
</dbReference>
<dbReference type="PANTHER" id="PTHR13710:SF105">
    <property type="entry name" value="ATP-DEPENDENT DNA HELICASE Q1"/>
    <property type="match status" value="1"/>
</dbReference>
<dbReference type="GO" id="GO:0005524">
    <property type="term" value="F:ATP binding"/>
    <property type="evidence" value="ECO:0007669"/>
    <property type="project" value="InterPro"/>
</dbReference>
<dbReference type="InterPro" id="IPR014001">
    <property type="entry name" value="Helicase_ATP-bd"/>
</dbReference>
<dbReference type="Pfam" id="PF00270">
    <property type="entry name" value="DEAD"/>
    <property type="match status" value="1"/>
</dbReference>
<dbReference type="GO" id="GO:0005737">
    <property type="term" value="C:cytoplasm"/>
    <property type="evidence" value="ECO:0007669"/>
    <property type="project" value="TreeGrafter"/>
</dbReference>
<evidence type="ECO:0000256" key="2">
    <source>
        <dbReference type="ARBA" id="ARBA00023125"/>
    </source>
</evidence>
<dbReference type="SMART" id="SM00487">
    <property type="entry name" value="DEXDc"/>
    <property type="match status" value="1"/>
</dbReference>
<dbReference type="EC" id="5.6.2.4" evidence="5"/>
<dbReference type="EMBL" id="JARKIB010000239">
    <property type="protein sequence ID" value="KAJ7720543.1"/>
    <property type="molecule type" value="Genomic_DNA"/>
</dbReference>
<evidence type="ECO:0000256" key="1">
    <source>
        <dbReference type="ARBA" id="ARBA00005446"/>
    </source>
</evidence>
<dbReference type="InterPro" id="IPR027417">
    <property type="entry name" value="P-loop_NTPase"/>
</dbReference>
<dbReference type="PANTHER" id="PTHR13710">
    <property type="entry name" value="DNA HELICASE RECQ FAMILY MEMBER"/>
    <property type="match status" value="1"/>
</dbReference>
<comment type="catalytic activity">
    <reaction evidence="4">
        <text>Couples ATP hydrolysis with the unwinding of duplex DNA by translocating in the 3'-5' direction.</text>
        <dbReference type="EC" id="5.6.2.4"/>
    </reaction>
</comment>
<dbReference type="GO" id="GO:0009378">
    <property type="term" value="F:four-way junction helicase activity"/>
    <property type="evidence" value="ECO:0007669"/>
    <property type="project" value="TreeGrafter"/>
</dbReference>
<reference evidence="7" key="1">
    <citation type="submission" date="2023-03" db="EMBL/GenBank/DDBJ databases">
        <title>Massive genome expansion in bonnet fungi (Mycena s.s.) driven by repeated elements and novel gene families across ecological guilds.</title>
        <authorList>
            <consortium name="Lawrence Berkeley National Laboratory"/>
            <person name="Harder C.B."/>
            <person name="Miyauchi S."/>
            <person name="Viragh M."/>
            <person name="Kuo A."/>
            <person name="Thoen E."/>
            <person name="Andreopoulos B."/>
            <person name="Lu D."/>
            <person name="Skrede I."/>
            <person name="Drula E."/>
            <person name="Henrissat B."/>
            <person name="Morin E."/>
            <person name="Kohler A."/>
            <person name="Barry K."/>
            <person name="LaButti K."/>
            <person name="Morin E."/>
            <person name="Salamov A."/>
            <person name="Lipzen A."/>
            <person name="Mereny Z."/>
            <person name="Hegedus B."/>
            <person name="Baldrian P."/>
            <person name="Stursova M."/>
            <person name="Weitz H."/>
            <person name="Taylor A."/>
            <person name="Grigoriev I.V."/>
            <person name="Nagy L.G."/>
            <person name="Martin F."/>
            <person name="Kauserud H."/>
        </authorList>
    </citation>
    <scope>NUCLEOTIDE SEQUENCE</scope>
    <source>
        <strain evidence="7">CBHHK182m</strain>
    </source>
</reference>
<keyword evidence="3" id="KW-0413">Isomerase</keyword>
<proteinExistence type="inferred from homology"/>
<feature type="domain" description="Helicase ATP-binding" evidence="6">
    <location>
        <begin position="37"/>
        <end position="231"/>
    </location>
</feature>
<organism evidence="7 8">
    <name type="scientific">Mycena metata</name>
    <dbReference type="NCBI Taxonomy" id="1033252"/>
    <lineage>
        <taxon>Eukaryota</taxon>
        <taxon>Fungi</taxon>
        <taxon>Dikarya</taxon>
        <taxon>Basidiomycota</taxon>
        <taxon>Agaricomycotina</taxon>
        <taxon>Agaricomycetes</taxon>
        <taxon>Agaricomycetidae</taxon>
        <taxon>Agaricales</taxon>
        <taxon>Marasmiineae</taxon>
        <taxon>Mycenaceae</taxon>
        <taxon>Mycena</taxon>
    </lineage>
</organism>
<evidence type="ECO:0000256" key="5">
    <source>
        <dbReference type="ARBA" id="ARBA00034808"/>
    </source>
</evidence>
<dbReference type="SUPFAM" id="SSF52540">
    <property type="entry name" value="P-loop containing nucleoside triphosphate hydrolases"/>
    <property type="match status" value="1"/>
</dbReference>
<evidence type="ECO:0000313" key="7">
    <source>
        <dbReference type="EMBL" id="KAJ7720543.1"/>
    </source>
</evidence>
<comment type="caution">
    <text evidence="7">The sequence shown here is derived from an EMBL/GenBank/DDBJ whole genome shotgun (WGS) entry which is preliminary data.</text>
</comment>
<dbReference type="GO" id="GO:0005694">
    <property type="term" value="C:chromosome"/>
    <property type="evidence" value="ECO:0007669"/>
    <property type="project" value="TreeGrafter"/>
</dbReference>
<keyword evidence="8" id="KW-1185">Reference proteome</keyword>
<dbReference type="InterPro" id="IPR011545">
    <property type="entry name" value="DEAD/DEAH_box_helicase_dom"/>
</dbReference>
<evidence type="ECO:0000256" key="4">
    <source>
        <dbReference type="ARBA" id="ARBA00034617"/>
    </source>
</evidence>
<evidence type="ECO:0000259" key="6">
    <source>
        <dbReference type="PROSITE" id="PS51192"/>
    </source>
</evidence>
<dbReference type="GO" id="GO:0000724">
    <property type="term" value="P:double-strand break repair via homologous recombination"/>
    <property type="evidence" value="ECO:0007669"/>
    <property type="project" value="TreeGrafter"/>
</dbReference>
<protein>
    <recommendedName>
        <fullName evidence="5">DNA 3'-5' helicase</fullName>
        <ecNumber evidence="5">5.6.2.4</ecNumber>
    </recommendedName>
</protein>
<accession>A0AAD7HGX6</accession>
<dbReference type="CDD" id="cd18785">
    <property type="entry name" value="SF2_C"/>
    <property type="match status" value="1"/>
</dbReference>
<dbReference type="AlphaFoldDB" id="A0AAD7HGX6"/>
<comment type="similarity">
    <text evidence="1">Belongs to the helicase family. RecQ subfamily.</text>
</comment>
<keyword evidence="2" id="KW-0238">DNA-binding</keyword>
<dbReference type="Gene3D" id="3.40.50.300">
    <property type="entry name" value="P-loop containing nucleotide triphosphate hydrolases"/>
    <property type="match status" value="2"/>
</dbReference>
<dbReference type="Proteomes" id="UP001215598">
    <property type="component" value="Unassembled WGS sequence"/>
</dbReference>
<evidence type="ECO:0000313" key="8">
    <source>
        <dbReference type="Proteomes" id="UP001215598"/>
    </source>
</evidence>
<keyword evidence="7" id="KW-0378">Hydrolase</keyword>